<keyword evidence="3" id="KW-0812">Transmembrane</keyword>
<dbReference type="GeneID" id="55603492"/>
<organism evidence="8 9">
    <name type="scientific">Cronobacter phage vB_CsaP_009</name>
    <dbReference type="NCBI Taxonomy" id="2699738"/>
    <lineage>
        <taxon>Viruses</taxon>
        <taxon>Duplodnaviria</taxon>
        <taxon>Heunggongvirae</taxon>
        <taxon>Uroviricota</taxon>
        <taxon>Caudoviricetes</taxon>
        <taxon>Grimontviridae</taxon>
        <taxon>Privateervirus</taxon>
        <taxon>Privateervirus pv009</taxon>
    </lineage>
</organism>
<name>A0A679FBW0_9CAUD</name>
<protein>
    <submittedName>
        <fullName evidence="8">STEC autoagglutinating adhesin</fullName>
    </submittedName>
</protein>
<proteinExistence type="predicted"/>
<evidence type="ECO:0000259" key="7">
    <source>
        <dbReference type="Pfam" id="PF03895"/>
    </source>
</evidence>
<reference evidence="8 9" key="1">
    <citation type="submission" date="2020-01" db="EMBL/GenBank/DDBJ databases">
        <title>Isolation, characterization and genomic analysis of a lytic bacteriophage vB_CsaP_009 infecting Cronobacter.</title>
        <authorList>
            <person name="Soleimani-Delfan A."/>
            <person name="Shahin K."/>
            <person name="Barazandeh M."/>
            <person name="Komijani M."/>
        </authorList>
    </citation>
    <scope>NUCLEOTIDE SEQUENCE [LARGE SCALE GENOMIC DNA]</scope>
</reference>
<dbReference type="Pfam" id="PF03895">
    <property type="entry name" value="YadA_anchor"/>
    <property type="match status" value="1"/>
</dbReference>
<dbReference type="Proteomes" id="UP000479051">
    <property type="component" value="Segment"/>
</dbReference>
<evidence type="ECO:0000256" key="4">
    <source>
        <dbReference type="ARBA" id="ARBA00022729"/>
    </source>
</evidence>
<evidence type="ECO:0000256" key="1">
    <source>
        <dbReference type="ARBA" id="ARBA00004442"/>
    </source>
</evidence>
<evidence type="ECO:0000256" key="5">
    <source>
        <dbReference type="ARBA" id="ARBA00023136"/>
    </source>
</evidence>
<dbReference type="InterPro" id="IPR005594">
    <property type="entry name" value="YadA_C"/>
</dbReference>
<comment type="subcellular location">
    <subcellularLocation>
        <location evidence="1">Cell outer membrane</location>
    </subcellularLocation>
</comment>
<keyword evidence="4" id="KW-0732">Signal</keyword>
<dbReference type="Gene3D" id="3.30.1300.30">
    <property type="entry name" value="GSPII I/J protein-like"/>
    <property type="match status" value="1"/>
</dbReference>
<accession>A0A679FBW0</accession>
<evidence type="ECO:0000256" key="6">
    <source>
        <dbReference type="ARBA" id="ARBA00023237"/>
    </source>
</evidence>
<evidence type="ECO:0000313" key="8">
    <source>
        <dbReference type="EMBL" id="BBU72704.1"/>
    </source>
</evidence>
<keyword evidence="6" id="KW-0998">Cell outer membrane</keyword>
<dbReference type="SUPFAM" id="SSF54523">
    <property type="entry name" value="Pili subunits"/>
    <property type="match status" value="1"/>
</dbReference>
<dbReference type="KEGG" id="vg:55603492"/>
<keyword evidence="2" id="KW-1134">Transmembrane beta strand</keyword>
<dbReference type="RefSeq" id="YP_009833437.1">
    <property type="nucleotide sequence ID" value="NC_048664.1"/>
</dbReference>
<dbReference type="InterPro" id="IPR045584">
    <property type="entry name" value="Pilin-like"/>
</dbReference>
<evidence type="ECO:0000313" key="9">
    <source>
        <dbReference type="Proteomes" id="UP000479051"/>
    </source>
</evidence>
<feature type="domain" description="Trimeric autotransporter adhesin YadA-like C-terminal membrane anchor" evidence="7">
    <location>
        <begin position="139"/>
        <end position="190"/>
    </location>
</feature>
<sequence>MKKQIIALVSGLLLASTAFAQTLEEKYPDLSYEQAHAYELYLTSHQETLDAEQRSNDYTDVRKSEAIKVSNKYTDDKLHQTEQYFGDQLVATSSSGVAYTDNQVGALRGDVQKWMRTSEKKMSAGISGVAAMSNIPYVDGDTFSVGVGGGWYNGENAVAVGAQIKPTRSTAVRLSFSHNSEQDHAIGAGFAVGF</sequence>
<keyword evidence="9" id="KW-1185">Reference proteome</keyword>
<keyword evidence="5" id="KW-0472">Membrane</keyword>
<evidence type="ECO:0000256" key="3">
    <source>
        <dbReference type="ARBA" id="ARBA00022692"/>
    </source>
</evidence>
<dbReference type="EMBL" id="LC519601">
    <property type="protein sequence ID" value="BBU72704.1"/>
    <property type="molecule type" value="Genomic_DNA"/>
</dbReference>
<evidence type="ECO:0000256" key="2">
    <source>
        <dbReference type="ARBA" id="ARBA00022452"/>
    </source>
</evidence>